<sequence length="543" mass="60171">MVAIVGYQTLPLGERRLAANGRGRMYAAVAVCALCALVGAMSVRHTQPSSILLSKDADAAQMRAAAAQLEIDEATRVQKAKAALVREEQREQAVRKQAKQMEQQASEAEVVKKIDAAAERQFEKTRTSAIDQAAATIEKARKAKVAAEKEAKQKLGANNDKYLDLNPPQVPPAQRDPFSDLDPPVYHAKGSIKDNKQNVQHQPKAASKKQGSKQTKLGANNDKFIDLNPPAFDKAGQVVPTPPQNVDSFADLDPPVVKATKGTGRPLRTQHLAQSGEAAADRKVATLERELQRAKQQALRAASKIAQQQLVGSVKDVAHVKSDRDPPTFYEGYKKGMKGPMADSKWVPQDHPAGHKKCKLHDIDCDELWPWGKLSSDELETKPQKRHGPLGDNLVGVFGQDDVVVPTEDSGLVLHGKEHVEQFNNWPVNSKKNKDLLYGNARYLLSDKYLGVGDKHMKRSTAEAMSHDKRPKGQPLADLMFGSWEQGFHKPHNKDIKKDVNMYNQPYRQMWSVAKGKGHQVFKDPYYEKYDGPTRGEDDDEDK</sequence>
<keyword evidence="3" id="KW-1133">Transmembrane helix</keyword>
<feature type="coiled-coil region" evidence="1">
    <location>
        <begin position="57"/>
        <end position="150"/>
    </location>
</feature>
<accession>A0A7S0WB55</accession>
<feature type="compositionally biased region" description="Basic and acidic residues" evidence="2">
    <location>
        <begin position="524"/>
        <end position="536"/>
    </location>
</feature>
<protein>
    <submittedName>
        <fullName evidence="4">Uncharacterized protein</fullName>
    </submittedName>
</protein>
<evidence type="ECO:0000256" key="1">
    <source>
        <dbReference type="SAM" id="Coils"/>
    </source>
</evidence>
<feature type="region of interest" description="Disordered" evidence="2">
    <location>
        <begin position="156"/>
        <end position="216"/>
    </location>
</feature>
<feature type="transmembrane region" description="Helical" evidence="3">
    <location>
        <begin position="25"/>
        <end position="43"/>
    </location>
</feature>
<evidence type="ECO:0000256" key="3">
    <source>
        <dbReference type="SAM" id="Phobius"/>
    </source>
</evidence>
<feature type="coiled-coil region" evidence="1">
    <location>
        <begin position="277"/>
        <end position="304"/>
    </location>
</feature>
<name>A0A7S0WB55_9CRYP</name>
<feature type="region of interest" description="Disordered" evidence="2">
    <location>
        <begin position="524"/>
        <end position="543"/>
    </location>
</feature>
<dbReference type="EMBL" id="HBFN01037235">
    <property type="protein sequence ID" value="CAD8807947.1"/>
    <property type="molecule type" value="Transcribed_RNA"/>
</dbReference>
<keyword evidence="3" id="KW-0472">Membrane</keyword>
<evidence type="ECO:0000256" key="2">
    <source>
        <dbReference type="SAM" id="MobiDB-lite"/>
    </source>
</evidence>
<reference evidence="4" key="1">
    <citation type="submission" date="2021-01" db="EMBL/GenBank/DDBJ databases">
        <authorList>
            <person name="Corre E."/>
            <person name="Pelletier E."/>
            <person name="Niang G."/>
            <person name="Scheremetjew M."/>
            <person name="Finn R."/>
            <person name="Kale V."/>
            <person name="Holt S."/>
            <person name="Cochrane G."/>
            <person name="Meng A."/>
            <person name="Brown T."/>
            <person name="Cohen L."/>
        </authorList>
    </citation>
    <scope>NUCLEOTIDE SEQUENCE</scope>
    <source>
        <strain evidence="4">CCMP443</strain>
    </source>
</reference>
<keyword evidence="3" id="KW-0812">Transmembrane</keyword>
<dbReference type="AlphaFoldDB" id="A0A7S0WB55"/>
<gene>
    <name evidence="4" type="ORF">HTEP1355_LOCUS21627</name>
</gene>
<evidence type="ECO:0000313" key="4">
    <source>
        <dbReference type="EMBL" id="CAD8807947.1"/>
    </source>
</evidence>
<keyword evidence="1" id="KW-0175">Coiled coil</keyword>
<organism evidence="4">
    <name type="scientific">Hemiselmis tepida</name>
    <dbReference type="NCBI Taxonomy" id="464990"/>
    <lineage>
        <taxon>Eukaryota</taxon>
        <taxon>Cryptophyceae</taxon>
        <taxon>Cryptomonadales</taxon>
        <taxon>Hemiselmidaceae</taxon>
        <taxon>Hemiselmis</taxon>
    </lineage>
</organism>
<proteinExistence type="predicted"/>